<evidence type="ECO:0000313" key="1">
    <source>
        <dbReference type="EMBL" id="MDV2683956.1"/>
    </source>
</evidence>
<protein>
    <recommendedName>
        <fullName evidence="3">Fur-regulated basic protein A</fullName>
    </recommendedName>
</protein>
<sequence>MEHNDRLIALIQYFESKLGRELKEEEMNLLKEMLIWQQISSR</sequence>
<accession>A0ABU3X7U3</accession>
<organism evidence="1 2">
    <name type="scientific">Alkalihalophilus lindianensis</name>
    <dbReference type="NCBI Taxonomy" id="1630542"/>
    <lineage>
        <taxon>Bacteria</taxon>
        <taxon>Bacillati</taxon>
        <taxon>Bacillota</taxon>
        <taxon>Bacilli</taxon>
        <taxon>Bacillales</taxon>
        <taxon>Bacillaceae</taxon>
        <taxon>Alkalihalophilus</taxon>
    </lineage>
</organism>
<evidence type="ECO:0008006" key="3">
    <source>
        <dbReference type="Google" id="ProtNLM"/>
    </source>
</evidence>
<dbReference type="Proteomes" id="UP001287282">
    <property type="component" value="Unassembled WGS sequence"/>
</dbReference>
<name>A0ABU3X7U3_9BACI</name>
<proteinExistence type="predicted"/>
<comment type="caution">
    <text evidence="1">The sequence shown here is derived from an EMBL/GenBank/DDBJ whole genome shotgun (WGS) entry which is preliminary data.</text>
</comment>
<gene>
    <name evidence="1" type="ORF">RYX56_06150</name>
</gene>
<dbReference type="EMBL" id="JAWJBA010000001">
    <property type="protein sequence ID" value="MDV2683956.1"/>
    <property type="molecule type" value="Genomic_DNA"/>
</dbReference>
<keyword evidence="2" id="KW-1185">Reference proteome</keyword>
<reference evidence="1 2" key="1">
    <citation type="submission" date="2023-10" db="EMBL/GenBank/DDBJ databases">
        <title>Screening of Alkalihalobacillus lindianensis BZ-TG-R113 and Its Alleviation of Salt Stress on Rapeseed Growth.</title>
        <authorList>
            <person name="Zhao B."/>
            <person name="Guo T."/>
        </authorList>
    </citation>
    <scope>NUCLEOTIDE SEQUENCE [LARGE SCALE GENOMIC DNA]</scope>
    <source>
        <strain evidence="1 2">BZ-TG-R113</strain>
    </source>
</reference>
<evidence type="ECO:0000313" key="2">
    <source>
        <dbReference type="Proteomes" id="UP001287282"/>
    </source>
</evidence>
<dbReference type="RefSeq" id="WP_317121323.1">
    <property type="nucleotide sequence ID" value="NZ_JAWJBA010000001.1"/>
</dbReference>